<comment type="caution">
    <text evidence="15">The sequence shown here is derived from an EMBL/GenBank/DDBJ whole genome shotgun (WGS) entry which is preliminary data.</text>
</comment>
<dbReference type="GO" id="GO:0004826">
    <property type="term" value="F:phenylalanine-tRNA ligase activity"/>
    <property type="evidence" value="ECO:0007669"/>
    <property type="project" value="UniProtKB-UniRule"/>
</dbReference>
<dbReference type="GO" id="GO:0000049">
    <property type="term" value="F:tRNA binding"/>
    <property type="evidence" value="ECO:0007669"/>
    <property type="project" value="InterPro"/>
</dbReference>
<dbReference type="SUPFAM" id="SSF55681">
    <property type="entry name" value="Class II aaRS and biotin synthetases"/>
    <property type="match status" value="1"/>
</dbReference>
<keyword evidence="7 13" id="KW-0547">Nucleotide-binding</keyword>
<dbReference type="EMBL" id="MFQY01000004">
    <property type="protein sequence ID" value="OGH90365.1"/>
    <property type="molecule type" value="Genomic_DNA"/>
</dbReference>
<dbReference type="InterPro" id="IPR002319">
    <property type="entry name" value="Phenylalanyl-tRNA_Synthase"/>
</dbReference>
<evidence type="ECO:0000256" key="7">
    <source>
        <dbReference type="ARBA" id="ARBA00022741"/>
    </source>
</evidence>
<organism evidence="15 16">
    <name type="scientific">Candidatus Magasanikbacteria bacterium RIFOXYC2_FULL_40_16</name>
    <dbReference type="NCBI Taxonomy" id="1798703"/>
    <lineage>
        <taxon>Bacteria</taxon>
        <taxon>Candidatus Magasanikiibacteriota</taxon>
    </lineage>
</organism>
<comment type="catalytic activity">
    <reaction evidence="12 13">
        <text>tRNA(Phe) + L-phenylalanine + ATP = L-phenylalanyl-tRNA(Phe) + AMP + diphosphate + H(+)</text>
        <dbReference type="Rhea" id="RHEA:19413"/>
        <dbReference type="Rhea" id="RHEA-COMP:9668"/>
        <dbReference type="Rhea" id="RHEA-COMP:9699"/>
        <dbReference type="ChEBI" id="CHEBI:15378"/>
        <dbReference type="ChEBI" id="CHEBI:30616"/>
        <dbReference type="ChEBI" id="CHEBI:33019"/>
        <dbReference type="ChEBI" id="CHEBI:58095"/>
        <dbReference type="ChEBI" id="CHEBI:78442"/>
        <dbReference type="ChEBI" id="CHEBI:78531"/>
        <dbReference type="ChEBI" id="CHEBI:456215"/>
        <dbReference type="EC" id="6.1.1.20"/>
    </reaction>
</comment>
<evidence type="ECO:0000313" key="15">
    <source>
        <dbReference type="EMBL" id="OGH90365.1"/>
    </source>
</evidence>
<dbReference type="PANTHER" id="PTHR11538:SF41">
    <property type="entry name" value="PHENYLALANINE--TRNA LIGASE, MITOCHONDRIAL"/>
    <property type="match status" value="1"/>
</dbReference>
<evidence type="ECO:0000256" key="10">
    <source>
        <dbReference type="ARBA" id="ARBA00022917"/>
    </source>
</evidence>
<dbReference type="InterPro" id="IPR022911">
    <property type="entry name" value="Phe_tRNA_ligase_alpha1_bac"/>
</dbReference>
<reference evidence="15 16" key="1">
    <citation type="journal article" date="2016" name="Nat. Commun.">
        <title>Thousands of microbial genomes shed light on interconnected biogeochemical processes in an aquifer system.</title>
        <authorList>
            <person name="Anantharaman K."/>
            <person name="Brown C.T."/>
            <person name="Hug L.A."/>
            <person name="Sharon I."/>
            <person name="Castelle C.J."/>
            <person name="Probst A.J."/>
            <person name="Thomas B.C."/>
            <person name="Singh A."/>
            <person name="Wilkins M.J."/>
            <person name="Karaoz U."/>
            <person name="Brodie E.L."/>
            <person name="Williams K.H."/>
            <person name="Hubbard S.S."/>
            <person name="Banfield J.F."/>
        </authorList>
    </citation>
    <scope>NUCLEOTIDE SEQUENCE [LARGE SCALE GENOMIC DNA]</scope>
</reference>
<comment type="subcellular location">
    <subcellularLocation>
        <location evidence="1 13">Cytoplasm</location>
    </subcellularLocation>
</comment>
<evidence type="ECO:0000256" key="4">
    <source>
        <dbReference type="ARBA" id="ARBA00022490"/>
    </source>
</evidence>
<gene>
    <name evidence="13" type="primary">pheS</name>
    <name evidence="15" type="ORF">A2469_01805</name>
</gene>
<dbReference type="Pfam" id="PF01409">
    <property type="entry name" value="tRNA-synt_2d"/>
    <property type="match status" value="1"/>
</dbReference>
<protein>
    <recommendedName>
        <fullName evidence="13">Phenylalanine--tRNA ligase alpha subunit</fullName>
        <ecNumber evidence="13">6.1.1.20</ecNumber>
    </recommendedName>
    <alternativeName>
        <fullName evidence="13">Phenylalanyl-tRNA synthetase alpha subunit</fullName>
        <shortName evidence="13">PheRS</shortName>
    </alternativeName>
</protein>
<keyword evidence="11 13" id="KW-0030">Aminoacyl-tRNA synthetase</keyword>
<keyword evidence="9 13" id="KW-0460">Magnesium</keyword>
<evidence type="ECO:0000259" key="14">
    <source>
        <dbReference type="PROSITE" id="PS50862"/>
    </source>
</evidence>
<feature type="domain" description="Aminoacyl-transfer RNA synthetases class-II family profile" evidence="14">
    <location>
        <begin position="115"/>
        <end position="342"/>
    </location>
</feature>
<dbReference type="InterPro" id="IPR045864">
    <property type="entry name" value="aa-tRNA-synth_II/BPL/LPL"/>
</dbReference>
<dbReference type="GO" id="GO:0005524">
    <property type="term" value="F:ATP binding"/>
    <property type="evidence" value="ECO:0007669"/>
    <property type="project" value="UniProtKB-UniRule"/>
</dbReference>
<accession>A0A1F6P2I4</accession>
<dbReference type="EC" id="6.1.1.20" evidence="13"/>
<evidence type="ECO:0000256" key="1">
    <source>
        <dbReference type="ARBA" id="ARBA00004496"/>
    </source>
</evidence>
<comment type="subunit">
    <text evidence="3 13">Tetramer of two alpha and two beta subunits.</text>
</comment>
<dbReference type="InterPro" id="IPR004529">
    <property type="entry name" value="Phe-tRNA-synth_IIc_asu"/>
</dbReference>
<feature type="binding site" evidence="13">
    <location>
        <position position="258"/>
    </location>
    <ligand>
        <name>Mg(2+)</name>
        <dbReference type="ChEBI" id="CHEBI:18420"/>
        <note>shared with beta subunit</note>
    </ligand>
</feature>
<keyword evidence="6 13" id="KW-0479">Metal-binding</keyword>
<dbReference type="GO" id="GO:0006432">
    <property type="term" value="P:phenylalanyl-tRNA aminoacylation"/>
    <property type="evidence" value="ECO:0007669"/>
    <property type="project" value="UniProtKB-UniRule"/>
</dbReference>
<comment type="similarity">
    <text evidence="2 13">Belongs to the class-II aminoacyl-tRNA synthetase family. Phe-tRNA synthetase alpha subunit type 1 subfamily.</text>
</comment>
<dbReference type="CDD" id="cd00496">
    <property type="entry name" value="PheRS_alpha_core"/>
    <property type="match status" value="1"/>
</dbReference>
<evidence type="ECO:0000256" key="13">
    <source>
        <dbReference type="HAMAP-Rule" id="MF_00281"/>
    </source>
</evidence>
<evidence type="ECO:0000256" key="8">
    <source>
        <dbReference type="ARBA" id="ARBA00022840"/>
    </source>
</evidence>
<evidence type="ECO:0000256" key="11">
    <source>
        <dbReference type="ARBA" id="ARBA00023146"/>
    </source>
</evidence>
<keyword evidence="8 13" id="KW-0067">ATP-binding</keyword>
<dbReference type="Gene3D" id="3.30.930.10">
    <property type="entry name" value="Bira Bifunctional Protein, Domain 2"/>
    <property type="match status" value="1"/>
</dbReference>
<dbReference type="Proteomes" id="UP000178895">
    <property type="component" value="Unassembled WGS sequence"/>
</dbReference>
<keyword evidence="5 13" id="KW-0436">Ligase</keyword>
<evidence type="ECO:0000256" key="6">
    <source>
        <dbReference type="ARBA" id="ARBA00022723"/>
    </source>
</evidence>
<dbReference type="GO" id="GO:0005737">
    <property type="term" value="C:cytoplasm"/>
    <property type="evidence" value="ECO:0007669"/>
    <property type="project" value="UniProtKB-SubCell"/>
</dbReference>
<keyword evidence="10 13" id="KW-0648">Protein biosynthesis</keyword>
<keyword evidence="4 13" id="KW-0963">Cytoplasm</keyword>
<comment type="cofactor">
    <cofactor evidence="13">
        <name>Mg(2+)</name>
        <dbReference type="ChEBI" id="CHEBI:18420"/>
    </cofactor>
    <text evidence="13">Binds 2 magnesium ions per tetramer.</text>
</comment>
<evidence type="ECO:0000313" key="16">
    <source>
        <dbReference type="Proteomes" id="UP000178895"/>
    </source>
</evidence>
<dbReference type="InterPro" id="IPR004188">
    <property type="entry name" value="Phe-tRNA_ligase_II_N"/>
</dbReference>
<dbReference type="AlphaFoldDB" id="A0A1F6P2I4"/>
<dbReference type="InterPro" id="IPR006195">
    <property type="entry name" value="aa-tRNA-synth_II"/>
</dbReference>
<evidence type="ECO:0000256" key="12">
    <source>
        <dbReference type="ARBA" id="ARBA00049255"/>
    </source>
</evidence>
<dbReference type="GO" id="GO:0000287">
    <property type="term" value="F:magnesium ion binding"/>
    <property type="evidence" value="ECO:0007669"/>
    <property type="project" value="UniProtKB-UniRule"/>
</dbReference>
<evidence type="ECO:0000256" key="3">
    <source>
        <dbReference type="ARBA" id="ARBA00011209"/>
    </source>
</evidence>
<dbReference type="Pfam" id="PF02912">
    <property type="entry name" value="Phe_tRNA-synt_N"/>
    <property type="match status" value="1"/>
</dbReference>
<dbReference type="NCBIfam" id="TIGR00468">
    <property type="entry name" value="pheS"/>
    <property type="match status" value="1"/>
</dbReference>
<proteinExistence type="inferred from homology"/>
<evidence type="ECO:0000256" key="5">
    <source>
        <dbReference type="ARBA" id="ARBA00022598"/>
    </source>
</evidence>
<sequence length="343" mass="39505">MEDVISQIKEKFKSQLFGAQNLKELEVVEQIYFSRKSGKITELMQGLKDVPDEQKKAKGQLINELKDEMLQQFEMKRSDLKKKEYKETVEAERIDVTQPNLPAHKSGHLHPITIVQNQLEDLFTSMGFQIEDGPELESEYYNFTALNIPESHPARDMQDTFYIKNHPGWVMRTHTSSMQVRTMQDNKPPMKVIMPGRCYRNEATDARHEHTFFQLEGFVIDEKISLANMKGILELVAKNLYGPDTRVRLRPKFYPFVEPGVNGEVACFLCKSKGCRVCKHTGWLEIFGAGMIHPNVLEAGAIDSKKYQGFAFGFGLDRLVMLKYGVEDIRHFQGGDIRFLTQF</sequence>
<dbReference type="InterPro" id="IPR010978">
    <property type="entry name" value="tRNA-bd_arm"/>
</dbReference>
<name>A0A1F6P2I4_9BACT</name>
<dbReference type="SUPFAM" id="SSF46589">
    <property type="entry name" value="tRNA-binding arm"/>
    <property type="match status" value="1"/>
</dbReference>
<evidence type="ECO:0000256" key="9">
    <source>
        <dbReference type="ARBA" id="ARBA00022842"/>
    </source>
</evidence>
<dbReference type="FunFam" id="3.30.930.10:FF:000089">
    <property type="entry name" value="Phenylalanine--tRNA ligase alpha subunit"/>
    <property type="match status" value="1"/>
</dbReference>
<dbReference type="PANTHER" id="PTHR11538">
    <property type="entry name" value="PHENYLALANYL-TRNA SYNTHETASE"/>
    <property type="match status" value="1"/>
</dbReference>
<dbReference type="HAMAP" id="MF_00281">
    <property type="entry name" value="Phe_tRNA_synth_alpha1"/>
    <property type="match status" value="1"/>
</dbReference>
<dbReference type="PROSITE" id="PS50862">
    <property type="entry name" value="AA_TRNA_LIGASE_II"/>
    <property type="match status" value="1"/>
</dbReference>
<evidence type="ECO:0000256" key="2">
    <source>
        <dbReference type="ARBA" id="ARBA00010207"/>
    </source>
</evidence>